<organism evidence="1 2">
    <name type="scientific">Austropuccinia psidii MF-1</name>
    <dbReference type="NCBI Taxonomy" id="1389203"/>
    <lineage>
        <taxon>Eukaryota</taxon>
        <taxon>Fungi</taxon>
        <taxon>Dikarya</taxon>
        <taxon>Basidiomycota</taxon>
        <taxon>Pucciniomycotina</taxon>
        <taxon>Pucciniomycetes</taxon>
        <taxon>Pucciniales</taxon>
        <taxon>Sphaerophragmiaceae</taxon>
        <taxon>Austropuccinia</taxon>
    </lineage>
</organism>
<accession>A0A9Q3ITC0</accession>
<keyword evidence="2" id="KW-1185">Reference proteome</keyword>
<gene>
    <name evidence="1" type="ORF">O181_089301</name>
</gene>
<evidence type="ECO:0000313" key="2">
    <source>
        <dbReference type="Proteomes" id="UP000765509"/>
    </source>
</evidence>
<dbReference type="Gene3D" id="3.10.10.10">
    <property type="entry name" value="HIV Type 1 Reverse Transcriptase, subunit A, domain 1"/>
    <property type="match status" value="1"/>
</dbReference>
<reference evidence="1" key="1">
    <citation type="submission" date="2021-03" db="EMBL/GenBank/DDBJ databases">
        <title>Draft genome sequence of rust myrtle Austropuccinia psidii MF-1, a brazilian biotype.</title>
        <authorList>
            <person name="Quecine M.C."/>
            <person name="Pachon D.M.R."/>
            <person name="Bonatelli M.L."/>
            <person name="Correr F.H."/>
            <person name="Franceschini L.M."/>
            <person name="Leite T.F."/>
            <person name="Margarido G.R.A."/>
            <person name="Almeida C.A."/>
            <person name="Ferrarezi J.A."/>
            <person name="Labate C.A."/>
        </authorList>
    </citation>
    <scope>NUCLEOTIDE SEQUENCE</scope>
    <source>
        <strain evidence="1">MF-1</strain>
    </source>
</reference>
<proteinExistence type="predicted"/>
<dbReference type="AlphaFoldDB" id="A0A9Q3ITC0"/>
<dbReference type="EMBL" id="AVOT02054936">
    <property type="protein sequence ID" value="MBW0549586.1"/>
    <property type="molecule type" value="Genomic_DNA"/>
</dbReference>
<protein>
    <submittedName>
        <fullName evidence="1">Uncharacterized protein</fullName>
    </submittedName>
</protein>
<dbReference type="Gene3D" id="3.30.70.270">
    <property type="match status" value="1"/>
</dbReference>
<sequence>MRGLDIKLYLDVERPYPPILRKPSYPESLGTRRKIEKNVNELLDMDFIRNIGYNKIVEVATSFTITCNDRKSKFCGDFRELNSYTKSDRYPIRIITHALDKLCQAESMMKL</sequence>
<comment type="caution">
    <text evidence="1">The sequence shown here is derived from an EMBL/GenBank/DDBJ whole genome shotgun (WGS) entry which is preliminary data.</text>
</comment>
<evidence type="ECO:0000313" key="1">
    <source>
        <dbReference type="EMBL" id="MBW0549586.1"/>
    </source>
</evidence>
<dbReference type="SUPFAM" id="SSF56672">
    <property type="entry name" value="DNA/RNA polymerases"/>
    <property type="match status" value="1"/>
</dbReference>
<dbReference type="InterPro" id="IPR043128">
    <property type="entry name" value="Rev_trsase/Diguanyl_cyclase"/>
</dbReference>
<name>A0A9Q3ITC0_9BASI</name>
<dbReference type="Proteomes" id="UP000765509">
    <property type="component" value="Unassembled WGS sequence"/>
</dbReference>
<dbReference type="InterPro" id="IPR043502">
    <property type="entry name" value="DNA/RNA_pol_sf"/>
</dbReference>